<evidence type="ECO:0000313" key="3">
    <source>
        <dbReference type="EMBL" id="ANE83277.1"/>
    </source>
</evidence>
<dbReference type="GO" id="GO:0005975">
    <property type="term" value="P:carbohydrate metabolic process"/>
    <property type="evidence" value="ECO:0007669"/>
    <property type="project" value="InterPro"/>
</dbReference>
<keyword evidence="4" id="KW-1185">Reference proteome</keyword>
<reference evidence="3 4" key="1">
    <citation type="submission" date="2016-05" db="EMBL/GenBank/DDBJ databases">
        <title>Complete genome sequence of a phthalic acid esters degrading Mycobacterium sp. YC-RL4.</title>
        <authorList>
            <person name="Ren L."/>
            <person name="Fan S."/>
            <person name="Ruth N."/>
            <person name="Jia Y."/>
            <person name="Wang J."/>
            <person name="Qiao C."/>
        </authorList>
    </citation>
    <scope>NUCLEOTIDE SEQUENCE [LARGE SCALE GENOMIC DNA]</scope>
    <source>
        <strain evidence="3 4">YC-RL4</strain>
    </source>
</reference>
<dbReference type="InterPro" id="IPR008928">
    <property type="entry name" value="6-hairpin_glycosidase_sf"/>
</dbReference>
<dbReference type="STRING" id="1682113.A7U43_25630"/>
<keyword evidence="2" id="KW-0413">Isomerase</keyword>
<dbReference type="InterPro" id="IPR010819">
    <property type="entry name" value="AGE/CE"/>
</dbReference>
<dbReference type="AlphaFoldDB" id="A0A172UVW3"/>
<evidence type="ECO:0000313" key="4">
    <source>
        <dbReference type="Proteomes" id="UP000077143"/>
    </source>
</evidence>
<dbReference type="EMBL" id="CP015596">
    <property type="protein sequence ID" value="ANE83277.1"/>
    <property type="molecule type" value="Genomic_DNA"/>
</dbReference>
<dbReference type="PANTHER" id="PTHR15108">
    <property type="entry name" value="N-ACYLGLUCOSAMINE-2-EPIMERASE"/>
    <property type="match status" value="1"/>
</dbReference>
<organism evidence="3 4">
    <name type="scientific">Mycobacterium adipatum</name>
    <dbReference type="NCBI Taxonomy" id="1682113"/>
    <lineage>
        <taxon>Bacteria</taxon>
        <taxon>Bacillati</taxon>
        <taxon>Actinomycetota</taxon>
        <taxon>Actinomycetes</taxon>
        <taxon>Mycobacteriales</taxon>
        <taxon>Mycobacteriaceae</taxon>
        <taxon>Mycobacterium</taxon>
    </lineage>
</organism>
<evidence type="ECO:0008006" key="5">
    <source>
        <dbReference type="Google" id="ProtNLM"/>
    </source>
</evidence>
<dbReference type="KEGG" id="madi:A7U43_25630"/>
<evidence type="ECO:0000256" key="1">
    <source>
        <dbReference type="ARBA" id="ARBA00008558"/>
    </source>
</evidence>
<dbReference type="InterPro" id="IPR012341">
    <property type="entry name" value="6hp_glycosidase-like_sf"/>
</dbReference>
<gene>
    <name evidence="3" type="ORF">A7U43_25630</name>
</gene>
<evidence type="ECO:0000256" key="2">
    <source>
        <dbReference type="ARBA" id="ARBA00023235"/>
    </source>
</evidence>
<sequence length="401" mass="44553">MSAANGANKHYFSALETEHSALIRWLFDKALPLWSDRGVDANAGGFYEELAQDGSVINGPRRTRLVARQIFVFATAADMGWQDTRTADNLVNHGLDFLLGKCLSGSGPVFSVVSSNGAPLKPDFDLYDHAFALFALGNAARLGHRRQEVIAAGRTIKGAMLAGWKHPVAGFEEAIPPREPLNSNPHMHLLEAFLEWEQMGDNDGWAELSDEIESLALSRFIDPETGGVREHFDHNWCPASGESGQLLEPGHQFEWSWLLLRWAVARGRSDTFSTARRLAEVGEKYGVNEATRLAIDGIWADLSARDRRSRLWPQTERIKSHLAMADLAENEESKQISILLAAEAARGLRRYFETDLAGLWHETLDEMGRPVSAPAKASSLYHITCAIRELDSYVRQHSSHG</sequence>
<comment type="similarity">
    <text evidence="1">Belongs to the N-acylglucosamine 2-epimerase family.</text>
</comment>
<dbReference type="Proteomes" id="UP000077143">
    <property type="component" value="Chromosome"/>
</dbReference>
<dbReference type="RefSeq" id="WP_068003782.1">
    <property type="nucleotide sequence ID" value="NZ_CP015596.1"/>
</dbReference>
<accession>A0A172UVW3</accession>
<dbReference type="Pfam" id="PF07221">
    <property type="entry name" value="GlcNAc_2-epim"/>
    <property type="match status" value="1"/>
</dbReference>
<dbReference type="Gene3D" id="1.50.10.10">
    <property type="match status" value="1"/>
</dbReference>
<proteinExistence type="inferred from homology"/>
<protein>
    <recommendedName>
        <fullName evidence="5">Mannose-6-phosphate isomerase</fullName>
    </recommendedName>
</protein>
<dbReference type="GO" id="GO:0016853">
    <property type="term" value="F:isomerase activity"/>
    <property type="evidence" value="ECO:0007669"/>
    <property type="project" value="UniProtKB-KW"/>
</dbReference>
<name>A0A172UVW3_9MYCO</name>
<dbReference type="SUPFAM" id="SSF48208">
    <property type="entry name" value="Six-hairpin glycosidases"/>
    <property type="match status" value="1"/>
</dbReference>